<organism evidence="4 5">
    <name type="scientific">Pleurodeles waltl</name>
    <name type="common">Iberian ribbed newt</name>
    <dbReference type="NCBI Taxonomy" id="8319"/>
    <lineage>
        <taxon>Eukaryota</taxon>
        <taxon>Metazoa</taxon>
        <taxon>Chordata</taxon>
        <taxon>Craniata</taxon>
        <taxon>Vertebrata</taxon>
        <taxon>Euteleostomi</taxon>
        <taxon>Amphibia</taxon>
        <taxon>Batrachia</taxon>
        <taxon>Caudata</taxon>
        <taxon>Salamandroidea</taxon>
        <taxon>Salamandridae</taxon>
        <taxon>Pleurodelinae</taxon>
        <taxon>Pleurodeles</taxon>
    </lineage>
</organism>
<dbReference type="Pfam" id="PF07686">
    <property type="entry name" value="V-set"/>
    <property type="match status" value="1"/>
</dbReference>
<name>A0AAV7P406_PLEWA</name>
<dbReference type="GO" id="GO:0002376">
    <property type="term" value="P:immune system process"/>
    <property type="evidence" value="ECO:0007669"/>
    <property type="project" value="UniProtKB-KW"/>
</dbReference>
<dbReference type="PANTHER" id="PTHR23268">
    <property type="entry name" value="T-CELL RECEPTOR BETA CHAIN"/>
    <property type="match status" value="1"/>
</dbReference>
<evidence type="ECO:0000259" key="3">
    <source>
        <dbReference type="PROSITE" id="PS50835"/>
    </source>
</evidence>
<dbReference type="GO" id="GO:0005886">
    <property type="term" value="C:plasma membrane"/>
    <property type="evidence" value="ECO:0007669"/>
    <property type="project" value="TreeGrafter"/>
</dbReference>
<dbReference type="InterPro" id="IPR013783">
    <property type="entry name" value="Ig-like_fold"/>
</dbReference>
<feature type="non-terminal residue" evidence="4">
    <location>
        <position position="100"/>
    </location>
</feature>
<reference evidence="4" key="1">
    <citation type="journal article" date="2022" name="bioRxiv">
        <title>Sequencing and chromosome-scale assembly of the giantPleurodeles waltlgenome.</title>
        <authorList>
            <person name="Brown T."/>
            <person name="Elewa A."/>
            <person name="Iarovenko S."/>
            <person name="Subramanian E."/>
            <person name="Araus A.J."/>
            <person name="Petzold A."/>
            <person name="Susuki M."/>
            <person name="Suzuki K.-i.T."/>
            <person name="Hayashi T."/>
            <person name="Toyoda A."/>
            <person name="Oliveira C."/>
            <person name="Osipova E."/>
            <person name="Leigh N.D."/>
            <person name="Simon A."/>
            <person name="Yun M.H."/>
        </authorList>
    </citation>
    <scope>NUCLEOTIDE SEQUENCE</scope>
    <source>
        <strain evidence="4">20211129_DDA</strain>
        <tissue evidence="4">Liver</tissue>
    </source>
</reference>
<evidence type="ECO:0000256" key="1">
    <source>
        <dbReference type="ARBA" id="ARBA00022729"/>
    </source>
</evidence>
<dbReference type="InterPro" id="IPR050413">
    <property type="entry name" value="TCR_beta_variable"/>
</dbReference>
<dbReference type="GO" id="GO:0007166">
    <property type="term" value="P:cell surface receptor signaling pathway"/>
    <property type="evidence" value="ECO:0007669"/>
    <property type="project" value="TreeGrafter"/>
</dbReference>
<evidence type="ECO:0000313" key="5">
    <source>
        <dbReference type="Proteomes" id="UP001066276"/>
    </source>
</evidence>
<dbReference type="SUPFAM" id="SSF48726">
    <property type="entry name" value="Immunoglobulin"/>
    <property type="match status" value="1"/>
</dbReference>
<proteinExistence type="predicted"/>
<dbReference type="Gene3D" id="2.60.40.10">
    <property type="entry name" value="Immunoglobulins"/>
    <property type="match status" value="1"/>
</dbReference>
<keyword evidence="1" id="KW-0732">Signal</keyword>
<gene>
    <name evidence="4" type="ORF">NDU88_000382</name>
</gene>
<keyword evidence="5" id="KW-1185">Reference proteome</keyword>
<dbReference type="SMART" id="SM00406">
    <property type="entry name" value="IGv"/>
    <property type="match status" value="1"/>
</dbReference>
<dbReference type="AlphaFoldDB" id="A0AAV7P406"/>
<comment type="caution">
    <text evidence="4">The sequence shown here is derived from an EMBL/GenBank/DDBJ whole genome shotgun (WGS) entry which is preliminary data.</text>
</comment>
<dbReference type="EMBL" id="JANPWB010000011">
    <property type="protein sequence ID" value="KAJ1121870.1"/>
    <property type="molecule type" value="Genomic_DNA"/>
</dbReference>
<dbReference type="Proteomes" id="UP001066276">
    <property type="component" value="Chromosome 7"/>
</dbReference>
<dbReference type="InterPro" id="IPR013106">
    <property type="entry name" value="Ig_V-set"/>
</dbReference>
<dbReference type="InterPro" id="IPR036179">
    <property type="entry name" value="Ig-like_dom_sf"/>
</dbReference>
<evidence type="ECO:0000313" key="4">
    <source>
        <dbReference type="EMBL" id="KAJ1121870.1"/>
    </source>
</evidence>
<dbReference type="PROSITE" id="PS50835">
    <property type="entry name" value="IG_LIKE"/>
    <property type="match status" value="1"/>
</dbReference>
<evidence type="ECO:0000256" key="2">
    <source>
        <dbReference type="ARBA" id="ARBA00022859"/>
    </source>
</evidence>
<sequence>VYSTVRVTQDNFLAIFTGNPVEIKCEHDDSSLLYMYWYRQHRGSGLTLVGTSVRGNDPTLEESFREGYEITRQQVLRSSLKILAGTGNDSATYFCAASQA</sequence>
<protein>
    <recommendedName>
        <fullName evidence="3">Ig-like domain-containing protein</fullName>
    </recommendedName>
</protein>
<feature type="non-terminal residue" evidence="4">
    <location>
        <position position="1"/>
    </location>
</feature>
<dbReference type="InterPro" id="IPR007110">
    <property type="entry name" value="Ig-like_dom"/>
</dbReference>
<feature type="domain" description="Ig-like" evidence="3">
    <location>
        <begin position="18"/>
        <end position="100"/>
    </location>
</feature>
<keyword evidence="2" id="KW-0391">Immunity</keyword>
<accession>A0AAV7P406</accession>
<dbReference type="PANTHER" id="PTHR23268:SF124">
    <property type="entry name" value="IG-LIKE DOMAIN-CONTAINING PROTEIN"/>
    <property type="match status" value="1"/>
</dbReference>